<evidence type="ECO:0000256" key="6">
    <source>
        <dbReference type="ARBA" id="ARBA00022692"/>
    </source>
</evidence>
<sequence length="178" mass="19446">MKTLKSRSGHYGAVAVSLHWISAILILALIGSGFLAASAANAVTKAGTLRFHIPVAIVVLLLTAFRVVWWWRVDRKPLPPQGTSIWQERIARWVHVALYILALVMIASGIGMMVLSGAGPAVFGVPGALLPNSFDYPPRGLHGRGAFLLVALLVFHAGAALYHQFIRRDGLLRRMWYS</sequence>
<evidence type="ECO:0000313" key="16">
    <source>
        <dbReference type="Proteomes" id="UP000261758"/>
    </source>
</evidence>
<evidence type="ECO:0000256" key="13">
    <source>
        <dbReference type="SAM" id="Phobius"/>
    </source>
</evidence>
<feature type="transmembrane region" description="Helical" evidence="13">
    <location>
        <begin position="51"/>
        <end position="71"/>
    </location>
</feature>
<keyword evidence="3" id="KW-0813">Transport</keyword>
<comment type="similarity">
    <text evidence="12">Belongs to the cytochrome b561 family.</text>
</comment>
<comment type="cofactor">
    <cofactor evidence="1">
        <name>heme b</name>
        <dbReference type="ChEBI" id="CHEBI:60344"/>
    </cofactor>
</comment>
<gene>
    <name evidence="15" type="ORF">CJO77_12405</name>
</gene>
<evidence type="ECO:0000256" key="10">
    <source>
        <dbReference type="ARBA" id="ARBA00023004"/>
    </source>
</evidence>
<reference evidence="15 16" key="1">
    <citation type="submission" date="2017-08" db="EMBL/GenBank/DDBJ databases">
        <title>Genome sequences of Ralstonia solanacearum Species Complex (RSSC) isolated from Potato bacterial wilts in Korea.</title>
        <authorList>
            <person name="Cho H."/>
            <person name="Song E.-S."/>
            <person name="Lee Y.K."/>
            <person name="Lee S."/>
            <person name="Lee S.-W."/>
            <person name="Jo A."/>
            <person name="Kim J.-G."/>
            <person name="Hwang I."/>
        </authorList>
    </citation>
    <scope>NUCLEOTIDE SEQUENCE [LARGE SCALE GENOMIC DNA]</scope>
    <source>
        <strain evidence="15 16">T98</strain>
    </source>
</reference>
<keyword evidence="7" id="KW-0479">Metal-binding</keyword>
<dbReference type="GO" id="GO:0005886">
    <property type="term" value="C:plasma membrane"/>
    <property type="evidence" value="ECO:0007669"/>
    <property type="project" value="UniProtKB-SubCell"/>
</dbReference>
<evidence type="ECO:0000256" key="4">
    <source>
        <dbReference type="ARBA" id="ARBA00022475"/>
    </source>
</evidence>
<accession>A0AAD0WGN2</accession>
<evidence type="ECO:0000256" key="2">
    <source>
        <dbReference type="ARBA" id="ARBA00004651"/>
    </source>
</evidence>
<evidence type="ECO:0000259" key="14">
    <source>
        <dbReference type="Pfam" id="PF01292"/>
    </source>
</evidence>
<dbReference type="GO" id="GO:0009055">
    <property type="term" value="F:electron transfer activity"/>
    <property type="evidence" value="ECO:0007669"/>
    <property type="project" value="InterPro"/>
</dbReference>
<keyword evidence="8" id="KW-0249">Electron transport</keyword>
<dbReference type="GO" id="GO:0046872">
    <property type="term" value="F:metal ion binding"/>
    <property type="evidence" value="ECO:0007669"/>
    <property type="project" value="UniProtKB-KW"/>
</dbReference>
<dbReference type="InterPro" id="IPR052168">
    <property type="entry name" value="Cytochrome_b561_oxidase"/>
</dbReference>
<dbReference type="GO" id="GO:0020037">
    <property type="term" value="F:heme binding"/>
    <property type="evidence" value="ECO:0007669"/>
    <property type="project" value="TreeGrafter"/>
</dbReference>
<evidence type="ECO:0000256" key="7">
    <source>
        <dbReference type="ARBA" id="ARBA00022723"/>
    </source>
</evidence>
<dbReference type="SUPFAM" id="SSF81342">
    <property type="entry name" value="Transmembrane di-heme cytochromes"/>
    <property type="match status" value="1"/>
</dbReference>
<dbReference type="PANTHER" id="PTHR30529:SF1">
    <property type="entry name" value="CYTOCHROME B561 HOMOLOG 2"/>
    <property type="match status" value="1"/>
</dbReference>
<dbReference type="Proteomes" id="UP000261758">
    <property type="component" value="Chromosome"/>
</dbReference>
<dbReference type="AlphaFoldDB" id="A0AAD0WGN2"/>
<evidence type="ECO:0000256" key="1">
    <source>
        <dbReference type="ARBA" id="ARBA00001970"/>
    </source>
</evidence>
<dbReference type="InterPro" id="IPR016174">
    <property type="entry name" value="Di-haem_cyt_TM"/>
</dbReference>
<keyword evidence="4" id="KW-1003">Cell membrane</keyword>
<comment type="subcellular location">
    <subcellularLocation>
        <location evidence="2">Cell membrane</location>
        <topology evidence="2">Multi-pass membrane protein</topology>
    </subcellularLocation>
</comment>
<evidence type="ECO:0000256" key="9">
    <source>
        <dbReference type="ARBA" id="ARBA00022989"/>
    </source>
</evidence>
<feature type="transmembrane region" description="Helical" evidence="13">
    <location>
        <begin position="12"/>
        <end position="39"/>
    </location>
</feature>
<keyword evidence="9 13" id="KW-1133">Transmembrane helix</keyword>
<keyword evidence="10" id="KW-0408">Iron</keyword>
<dbReference type="EMBL" id="CP022759">
    <property type="protein sequence ID" value="AXV82265.1"/>
    <property type="molecule type" value="Genomic_DNA"/>
</dbReference>
<feature type="domain" description="Cytochrome b561 bacterial/Ni-hydrogenase" evidence="14">
    <location>
        <begin position="10"/>
        <end position="176"/>
    </location>
</feature>
<evidence type="ECO:0000256" key="12">
    <source>
        <dbReference type="ARBA" id="ARBA00037975"/>
    </source>
</evidence>
<evidence type="ECO:0000256" key="11">
    <source>
        <dbReference type="ARBA" id="ARBA00023136"/>
    </source>
</evidence>
<dbReference type="InterPro" id="IPR011577">
    <property type="entry name" value="Cyt_b561_bac/Ni-Hgenase"/>
</dbReference>
<evidence type="ECO:0000256" key="3">
    <source>
        <dbReference type="ARBA" id="ARBA00022448"/>
    </source>
</evidence>
<name>A0AAD0WGN2_RALSL</name>
<keyword evidence="5" id="KW-0349">Heme</keyword>
<evidence type="ECO:0000313" key="15">
    <source>
        <dbReference type="EMBL" id="AXV82265.1"/>
    </source>
</evidence>
<organism evidence="15 16">
    <name type="scientific">Ralstonia solanacearum</name>
    <name type="common">Pseudomonas solanacearum</name>
    <dbReference type="NCBI Taxonomy" id="305"/>
    <lineage>
        <taxon>Bacteria</taxon>
        <taxon>Pseudomonadati</taxon>
        <taxon>Pseudomonadota</taxon>
        <taxon>Betaproteobacteria</taxon>
        <taxon>Burkholderiales</taxon>
        <taxon>Burkholderiaceae</taxon>
        <taxon>Ralstonia</taxon>
        <taxon>Ralstonia solanacearum species complex</taxon>
    </lineage>
</organism>
<keyword evidence="6 13" id="KW-0812">Transmembrane</keyword>
<dbReference type="Pfam" id="PF01292">
    <property type="entry name" value="Ni_hydr_CYTB"/>
    <property type="match status" value="1"/>
</dbReference>
<keyword evidence="11 13" id="KW-0472">Membrane</keyword>
<dbReference type="RefSeq" id="WP_081272538.1">
    <property type="nucleotide sequence ID" value="NZ_CP022759.1"/>
</dbReference>
<evidence type="ECO:0000256" key="8">
    <source>
        <dbReference type="ARBA" id="ARBA00022982"/>
    </source>
</evidence>
<proteinExistence type="inferred from homology"/>
<evidence type="ECO:0000256" key="5">
    <source>
        <dbReference type="ARBA" id="ARBA00022617"/>
    </source>
</evidence>
<protein>
    <submittedName>
        <fullName evidence="15">Cytochrome b</fullName>
    </submittedName>
</protein>
<dbReference type="GO" id="GO:0022904">
    <property type="term" value="P:respiratory electron transport chain"/>
    <property type="evidence" value="ECO:0007669"/>
    <property type="project" value="InterPro"/>
</dbReference>
<feature type="transmembrane region" description="Helical" evidence="13">
    <location>
        <begin position="145"/>
        <end position="165"/>
    </location>
</feature>
<dbReference type="PANTHER" id="PTHR30529">
    <property type="entry name" value="CYTOCHROME B561"/>
    <property type="match status" value="1"/>
</dbReference>
<feature type="transmembrane region" description="Helical" evidence="13">
    <location>
        <begin position="96"/>
        <end position="125"/>
    </location>
</feature>